<sequence length="1602" mass="178245">MLSQRQLHNQRAYQANKQRIDLADANLLDKWPRAYQCMEVKRRCVDGRGETLGADETDRAWVPIMTPPDIEEPEDGEHPYKLKLDGRGYNGMPWLELAGQQYRSVTRNIDAKLVNTNLAHLIRPRILGSGADGAMTISIASRVTVSVTGIDLHQPVVGEYIRHNTVYITSCIPTVVKEKLADDLVSELFPTDTGGMMWHLVSGLVQAMATGQLVQRSGRYYSQVTGVSVANSHITDVSTLNVSRITRGSGILASERMSRRTVRSTFQPSTSKYMVVKRYDEVAKAVMTIKRLYPEISAQWARYDVDFDCGSVAISANEDIFVRALARLLGSVDEREMVLSCLMQNVLAYYKVEPLSTEGLLEDVNRHLYYPATEEYGEHFLQECDDSVTVASVMEIVAAQILTAEVTLTRATNAVNELVPGEQYCYKKYLDNLRQSMDDTCTRGGRADMPGVPLDLYSICTTAVNFEDTMTDYYSDFSYWAIPLHITGNADAKIRAGYRSTKEVVTSTNPAYVSLRTMIEANRVDVAAHASEISSENSEKEFEVADGEIISLKDAMMPRPTLGALARSIHWADKLSWFDPGVEGHCRIINGRLEAAAYDAVAIASHLKMAKLELAVDSGHKLGVVSNRHEYSFYTRSTKQYSLPIYESADRVFLHNGRANINNLMTWACQQTKSIPGHVVNLRFAVRLVGLNVASGIVRDLRTQADIRDERDTRLIAGCTLSPQVIGLCDAGMKDIVSHARVAIGRLINGVNVSTRGLRTRRFTMQRILEYKNGKVYWPRMLCELGQNVYTTVAQARSWGMVIPAKIFAMLNSTATDHHWEESVELQQAGVTLNVLLTAQHLLTKSPKEAGDAGEIMAWFSALGLLSTLAKLVAVNSSNVNYGSSLPTAIGFLGSLTCTMDASTDGLAMWIATLAAQEAMGITGRPRLAATVVANSLGWYNAMTTAPTGTDFGPLVNDMIKDCFTVTEMRICEPSGGCLHALRCDVAGGEDGSHTCLLCKRLVACTWCQVRTGREQAYPAERAGDYEYENAEPYVVKQDTTTQFMSDEDFAKWASDEGVTMDWAESDTEATTFTSAEGEHYDDDDGGGVHRPSEGEDAYDEEDTAQRIIHSDSEDEPPRRDSLDKGKWHAGQCDGDYVSDAEYDGETDEALNTEEDKRVDRQAWATAITVEPEQAGVSSSAMVTALAVAEPRTPVPAPHAQENLVVSIAAAASKISIKSGVLPKPKNFMPVMPDMPPGMPQAQWFSLKEKEKFRQIKEAVEVGDINKLLALGGERELYHCELCKYVARNMDKHEKKFVADNGWLDTAHRENFAEWILNNQELDQNFDEDWGISMKVKEWALMRDAHRANFAIIPTAMVQIQLLGWGDLQVPTRINIGRLPYTKLWCGTERPASKPLELGVEHDINVRDYVVDGWYDPAHVTYCEFDRDESTYFANNPGTINPSKSSANVSGISWAGPKQFAIWATFTDTRKESEKNRAPLALDERIAMGILCNWDLSTKGTWMYVSGHHIGDLVHARLRVTDEPRGDGELNEVAQVEIIHVCVSNPPPTSIYTYARMAEIGYPREKWCNWQENIKKSGQLERMEASLPKYVPDDVDTEDDMY</sequence>
<keyword evidence="3" id="KW-1185">Reference proteome</keyword>
<evidence type="ECO:0000313" key="2">
    <source>
        <dbReference type="EMBL" id="BAL46423.1"/>
    </source>
</evidence>
<name>H1ACC5_RNQV1</name>
<evidence type="ECO:0000313" key="3">
    <source>
        <dbReference type="Proteomes" id="UP000029940"/>
    </source>
</evidence>
<organism evidence="2 3">
    <name type="scientific">Rosellinia necatrix quadrivirus 1</name>
    <name type="common">RnQV1</name>
    <dbReference type="NCBI Taxonomy" id="1000373"/>
    <lineage>
        <taxon>Viruses</taxon>
        <taxon>Riboviria</taxon>
        <taxon>Orthornavirae</taxon>
        <taxon>Duplornaviricota</taxon>
        <taxon>Chrymotiviricetes</taxon>
        <taxon>Ghabrivirales</taxon>
        <taxon>Alphatotivirineae</taxon>
        <taxon>Quadriviridae</taxon>
        <taxon>Quadrivirus</taxon>
        <taxon>Quadrivirus ichi</taxon>
    </lineage>
</organism>
<protein>
    <submittedName>
        <fullName evidence="2">Uncharacterized protein</fullName>
    </submittedName>
</protein>
<reference evidence="2 3" key="1">
    <citation type="journal article" date="2012" name="Virology">
        <title>A novel quadripartite dsRNA virus isolated from a phytopathogenic filamentous fungus, Rosellinia necatrix.</title>
        <authorList>
            <person name="Lin Y.-H."/>
            <person name="Chiba S."/>
            <person name="Tani A."/>
            <person name="Kondo H."/>
            <person name="Sasaki A."/>
            <person name="Kanematsu S."/>
            <person name="Suzuki N."/>
        </authorList>
    </citation>
    <scope>NUCLEOTIDE SEQUENCE [LARGE SCALE GENOMIC DNA]</scope>
    <source>
        <strain evidence="3">Isolate Rosellinia necatrix/Japan/W1075/1997</strain>
    </source>
</reference>
<accession>H1ACC5</accession>
<feature type="compositionally biased region" description="Basic and acidic residues" evidence="1">
    <location>
        <begin position="1109"/>
        <end position="1127"/>
    </location>
</feature>
<dbReference type="KEGG" id="vg:11604940"/>
<dbReference type="GeneID" id="11604940"/>
<proteinExistence type="predicted"/>
<dbReference type="Proteomes" id="UP000029940">
    <property type="component" value="Genome"/>
</dbReference>
<feature type="region of interest" description="Disordered" evidence="1">
    <location>
        <begin position="1073"/>
        <end position="1140"/>
    </location>
</feature>
<evidence type="ECO:0000256" key="1">
    <source>
        <dbReference type="SAM" id="MobiDB-lite"/>
    </source>
</evidence>
<dbReference type="RefSeq" id="YP_005097972.1">
    <property type="nucleotide sequence ID" value="NC_016757.1"/>
</dbReference>
<organismHost>
    <name type="scientific">Rosellinia necatrix</name>
    <name type="common">White root-rot fungus</name>
    <dbReference type="NCBI Taxonomy" id="77044"/>
</organismHost>
<dbReference type="EMBL" id="AB620061">
    <property type="protein sequence ID" value="BAL46423.1"/>
    <property type="molecule type" value="Genomic_RNA"/>
</dbReference>